<reference evidence="11 12" key="1">
    <citation type="submission" date="2024-01" db="EMBL/GenBank/DDBJ databases">
        <title>A draft genome for the cacao thread blight pathogen Marasmiellus scandens.</title>
        <authorList>
            <person name="Baruah I.K."/>
            <person name="Leung J."/>
            <person name="Bukari Y."/>
            <person name="Amoako-Attah I."/>
            <person name="Meinhardt L.W."/>
            <person name="Bailey B.A."/>
            <person name="Cohen S.P."/>
        </authorList>
    </citation>
    <scope>NUCLEOTIDE SEQUENCE [LARGE SCALE GENOMIC DNA]</scope>
    <source>
        <strain evidence="11 12">GH-19</strain>
    </source>
</reference>
<feature type="transmembrane region" description="Helical" evidence="10">
    <location>
        <begin position="6"/>
        <end position="23"/>
    </location>
</feature>
<dbReference type="CDD" id="cd11065">
    <property type="entry name" value="CYP64-like"/>
    <property type="match status" value="1"/>
</dbReference>
<evidence type="ECO:0000256" key="5">
    <source>
        <dbReference type="ARBA" id="ARBA00022723"/>
    </source>
</evidence>
<keyword evidence="8 9" id="KW-0503">Monooxygenase</keyword>
<dbReference type="PROSITE" id="PS00086">
    <property type="entry name" value="CYTOCHROME_P450"/>
    <property type="match status" value="1"/>
</dbReference>
<proteinExistence type="inferred from homology"/>
<evidence type="ECO:0000256" key="8">
    <source>
        <dbReference type="ARBA" id="ARBA00023033"/>
    </source>
</evidence>
<protein>
    <recommendedName>
        <fullName evidence="13">Cytochrome P450</fullName>
    </recommendedName>
</protein>
<sequence>MQTAWLDVGYIFCLLVLLPLCLYKRRRTRAPYPPGPKPLPIIENALDIPATHQWLRFAEWMKEHGSDVVSVSAFGKRLVILGSTEAVNDLFDKRSANYASRVRMPMIRELMGYTWSFPFMPYSDAWKHQRQIFQHYFLQRNISRYHPILTRSTHSLLRNLLEAPQDYANQISQSFADTIFDLVYGLSITGPNDPILVTAENMNHSISQAGVPGAFWVDFLPFLKYIPSWFPGAKFKRTAEQWRKIQEDFLNVPWDIAKQNLASGTARPCIATDLMEKLQLNSSGAEELCARAVSAVAYAGGRDTTVASSLYALAALCIHPEVQIRAQKELDRVIGSGRLPAFSDRSRLPYINAMVKGQPVFQLQPQTLLTSHSFRVESMAPDSPMWSILHDAEQYPDPEAFKPERWLMKDKDIEGGYRLNPDVPDPTCSFGFGRRICPGRFLSDHSIFLFLSTFLHAFTITPPLDENGKPGKMTQNDLKINASMITCPEPFGCNILPRSRATVRLVKETGLNG</sequence>
<dbReference type="PANTHER" id="PTHR46300:SF7">
    <property type="entry name" value="P450, PUTATIVE (EUROFUNG)-RELATED"/>
    <property type="match status" value="1"/>
</dbReference>
<evidence type="ECO:0000256" key="4">
    <source>
        <dbReference type="ARBA" id="ARBA00022617"/>
    </source>
</evidence>
<dbReference type="InterPro" id="IPR036396">
    <property type="entry name" value="Cyt_P450_sf"/>
</dbReference>
<dbReference type="Gene3D" id="1.10.630.10">
    <property type="entry name" value="Cytochrome P450"/>
    <property type="match status" value="1"/>
</dbReference>
<keyword evidence="5 9" id="KW-0479">Metal-binding</keyword>
<dbReference type="InterPro" id="IPR002401">
    <property type="entry name" value="Cyt_P450_E_grp-I"/>
</dbReference>
<dbReference type="InterPro" id="IPR050364">
    <property type="entry name" value="Cytochrome_P450_fung"/>
</dbReference>
<dbReference type="EMBL" id="JBANRG010000026">
    <property type="protein sequence ID" value="KAK7453425.1"/>
    <property type="molecule type" value="Genomic_DNA"/>
</dbReference>
<evidence type="ECO:0000256" key="9">
    <source>
        <dbReference type="RuleBase" id="RU000461"/>
    </source>
</evidence>
<evidence type="ECO:0000313" key="11">
    <source>
        <dbReference type="EMBL" id="KAK7453425.1"/>
    </source>
</evidence>
<keyword evidence="10" id="KW-0472">Membrane</keyword>
<dbReference type="PRINTS" id="PR00463">
    <property type="entry name" value="EP450I"/>
</dbReference>
<comment type="pathway">
    <text evidence="2">Secondary metabolite biosynthesis.</text>
</comment>
<dbReference type="PANTHER" id="PTHR46300">
    <property type="entry name" value="P450, PUTATIVE (EUROFUNG)-RELATED-RELATED"/>
    <property type="match status" value="1"/>
</dbReference>
<dbReference type="Proteomes" id="UP001498398">
    <property type="component" value="Unassembled WGS sequence"/>
</dbReference>
<organism evidence="11 12">
    <name type="scientific">Marasmiellus scandens</name>
    <dbReference type="NCBI Taxonomy" id="2682957"/>
    <lineage>
        <taxon>Eukaryota</taxon>
        <taxon>Fungi</taxon>
        <taxon>Dikarya</taxon>
        <taxon>Basidiomycota</taxon>
        <taxon>Agaricomycotina</taxon>
        <taxon>Agaricomycetes</taxon>
        <taxon>Agaricomycetidae</taxon>
        <taxon>Agaricales</taxon>
        <taxon>Marasmiineae</taxon>
        <taxon>Omphalotaceae</taxon>
        <taxon>Marasmiellus</taxon>
    </lineage>
</organism>
<gene>
    <name evidence="11" type="ORF">VKT23_011692</name>
</gene>
<evidence type="ECO:0000256" key="6">
    <source>
        <dbReference type="ARBA" id="ARBA00023002"/>
    </source>
</evidence>
<keyword evidence="7 9" id="KW-0408">Iron</keyword>
<keyword evidence="10" id="KW-0812">Transmembrane</keyword>
<dbReference type="Pfam" id="PF00067">
    <property type="entry name" value="p450"/>
    <property type="match status" value="1"/>
</dbReference>
<keyword evidence="12" id="KW-1185">Reference proteome</keyword>
<keyword evidence="6 9" id="KW-0560">Oxidoreductase</keyword>
<accession>A0ABR1JAG1</accession>
<dbReference type="SUPFAM" id="SSF48264">
    <property type="entry name" value="Cytochrome P450"/>
    <property type="match status" value="1"/>
</dbReference>
<comment type="caution">
    <text evidence="11">The sequence shown here is derived from an EMBL/GenBank/DDBJ whole genome shotgun (WGS) entry which is preliminary data.</text>
</comment>
<dbReference type="InterPro" id="IPR017972">
    <property type="entry name" value="Cyt_P450_CS"/>
</dbReference>
<evidence type="ECO:0000256" key="3">
    <source>
        <dbReference type="ARBA" id="ARBA00010617"/>
    </source>
</evidence>
<name>A0ABR1JAG1_9AGAR</name>
<keyword evidence="4 9" id="KW-0349">Heme</keyword>
<comment type="similarity">
    <text evidence="3 9">Belongs to the cytochrome P450 family.</text>
</comment>
<comment type="cofactor">
    <cofactor evidence="1">
        <name>heme</name>
        <dbReference type="ChEBI" id="CHEBI:30413"/>
    </cofactor>
</comment>
<evidence type="ECO:0000256" key="7">
    <source>
        <dbReference type="ARBA" id="ARBA00023004"/>
    </source>
</evidence>
<evidence type="ECO:0000256" key="1">
    <source>
        <dbReference type="ARBA" id="ARBA00001971"/>
    </source>
</evidence>
<evidence type="ECO:0000313" key="12">
    <source>
        <dbReference type="Proteomes" id="UP001498398"/>
    </source>
</evidence>
<evidence type="ECO:0000256" key="10">
    <source>
        <dbReference type="SAM" id="Phobius"/>
    </source>
</evidence>
<evidence type="ECO:0000256" key="2">
    <source>
        <dbReference type="ARBA" id="ARBA00005179"/>
    </source>
</evidence>
<keyword evidence="10" id="KW-1133">Transmembrane helix</keyword>
<evidence type="ECO:0008006" key="13">
    <source>
        <dbReference type="Google" id="ProtNLM"/>
    </source>
</evidence>
<dbReference type="InterPro" id="IPR001128">
    <property type="entry name" value="Cyt_P450"/>
</dbReference>